<evidence type="ECO:0000313" key="2">
    <source>
        <dbReference type="Proteomes" id="UP000304953"/>
    </source>
</evidence>
<name>A0AC61RZD4_9FIRM</name>
<proteinExistence type="predicted"/>
<sequence length="971" mass="112250">MPEKISDFGVTLQKLPDFAFINCYKCNMQFNFKIRELYVMNADYSDITREMKEILSAPYEDGDILENRYRILSQNPGRQGQIYYCYDLWSQVPCVLKTSKVQNPDAFQTETKKLLNLPSHKNVVKLYRFEQSQSGYYTVMEWLPNSLKSLIASGAPVSADKIASIALSVCLGISHCSKYLSEPGKPFVHGHLRPANLLFTWDGDVKIADLIGGTYPLQTPAFHADDDIFSLGKMMEMLFHCGKGDRQPRTSQEQQLEHIIQGCIAKQPKDRIQSFQQLMDLLTEFLHLPSDFDEKGHCCADPEEKNWLRVKACDWAILGEYQKADRLLSQLLEAEETNNDNFLADACCSLAEIYRNQKMFEKALPLYEKAIAYDGDRNSYLWTSKGITLRCMDRREDAFQCFCQALTINPYDFPAIKNELDILCRQGRIHELKKAKVRLLSLYKKQPDEEELLKHIGYACYALKEFEQARSCFQKYLEYNHNDWEAIYYCAMCLYTGRDITHSRKYFQTAVRKMEEEGITDESQTKLMYLSVSLYNLGDFYGAMEYLEQYQRNFGSTAQTKHLKLLLQLDCQLQEKYGPLLSDVYRQLTNVIFTNDPRKHYTPMLEQLISMKEYWEQNKLTENLTGHACDMYLSCLDYLVACCEGLGETERALAYCDQILSYDRSLPEGLYNKGRNLFLSERVYESLPYFQAALQYQQDPDTRIQMEESLHQAQSTAEASPECRKLFLEQIINEAAEANGRPETLQVIVEEKSFFLKEEFPDMLQAYVSERITSLKSSSCGAGSLDAPIHNSEDNVWKFILQILNLAGALQQISGEKKHICASGALSLYRILDEYAAEAKDDLKENLSKAREDLLKKAKLSEGKTIYANACIELGDILMEKYLDAERPQEMLKEAAICYHQALNHYRQNTFPRQYAFLMLRISALMEKRYRLLKDHSLLLARVYFSHVTPNDLPEGKEAADLYRRMKQTLQ</sequence>
<dbReference type="EMBL" id="SRYA01000008">
    <property type="protein sequence ID" value="TGY97362.1"/>
    <property type="molecule type" value="Genomic_DNA"/>
</dbReference>
<keyword evidence="2" id="KW-1185">Reference proteome</keyword>
<organism evidence="1 2">
    <name type="scientific">Petralouisia muris</name>
    <dbReference type="NCBI Taxonomy" id="3032872"/>
    <lineage>
        <taxon>Bacteria</taxon>
        <taxon>Bacillati</taxon>
        <taxon>Bacillota</taxon>
        <taxon>Clostridia</taxon>
        <taxon>Lachnospirales</taxon>
        <taxon>Lachnospiraceae</taxon>
        <taxon>Petralouisia</taxon>
    </lineage>
</organism>
<evidence type="ECO:0000313" key="1">
    <source>
        <dbReference type="EMBL" id="TGY97362.1"/>
    </source>
</evidence>
<protein>
    <submittedName>
        <fullName evidence="1">Tetratricopeptide repeat protein</fullName>
    </submittedName>
</protein>
<dbReference type="Proteomes" id="UP000304953">
    <property type="component" value="Unassembled WGS sequence"/>
</dbReference>
<gene>
    <name evidence="1" type="ORF">E5329_05490</name>
</gene>
<accession>A0AC61RZD4</accession>
<reference evidence="1" key="1">
    <citation type="submission" date="2019-04" db="EMBL/GenBank/DDBJ databases">
        <title>Microbes associate with the intestines of laboratory mice.</title>
        <authorList>
            <person name="Navarre W."/>
            <person name="Wong E."/>
            <person name="Huang K."/>
            <person name="Tropini C."/>
            <person name="Ng K."/>
            <person name="Yu B."/>
        </authorList>
    </citation>
    <scope>NUCLEOTIDE SEQUENCE</scope>
    <source>
        <strain evidence="1">NM01_1-7b</strain>
    </source>
</reference>
<comment type="caution">
    <text evidence="1">The sequence shown here is derived from an EMBL/GenBank/DDBJ whole genome shotgun (WGS) entry which is preliminary data.</text>
</comment>